<dbReference type="Pfam" id="PF08016">
    <property type="entry name" value="PKD_channel"/>
    <property type="match status" value="1"/>
</dbReference>
<keyword evidence="4 8" id="KW-1133">Transmembrane helix</keyword>
<accession>A0A9J7N4S1</accession>
<feature type="transmembrane region" description="Helical" evidence="8">
    <location>
        <begin position="257"/>
        <end position="276"/>
    </location>
</feature>
<evidence type="ECO:0000256" key="4">
    <source>
        <dbReference type="ARBA" id="ARBA00022989"/>
    </source>
</evidence>
<dbReference type="OrthoDB" id="444119at2759"/>
<organism evidence="10 11">
    <name type="scientific">Branchiostoma floridae</name>
    <name type="common">Florida lancelet</name>
    <name type="synonym">Amphioxus</name>
    <dbReference type="NCBI Taxonomy" id="7739"/>
    <lineage>
        <taxon>Eukaryota</taxon>
        <taxon>Metazoa</taxon>
        <taxon>Chordata</taxon>
        <taxon>Cephalochordata</taxon>
        <taxon>Leptocardii</taxon>
        <taxon>Amphioxiformes</taxon>
        <taxon>Branchiostomatidae</taxon>
        <taxon>Branchiostoma</taxon>
    </lineage>
</organism>
<dbReference type="GO" id="GO:0005509">
    <property type="term" value="F:calcium ion binding"/>
    <property type="evidence" value="ECO:0007669"/>
    <property type="project" value="InterPro"/>
</dbReference>
<dbReference type="PANTHER" id="PTHR10877:SF194">
    <property type="entry name" value="LOCATION OF VULVA DEFECTIVE 1"/>
    <property type="match status" value="1"/>
</dbReference>
<feature type="compositionally biased region" description="Polar residues" evidence="7">
    <location>
        <begin position="674"/>
        <end position="688"/>
    </location>
</feature>
<dbReference type="PRINTS" id="PR01433">
    <property type="entry name" value="POLYCYSTIN2"/>
</dbReference>
<feature type="transmembrane region" description="Helical" evidence="8">
    <location>
        <begin position="450"/>
        <end position="472"/>
    </location>
</feature>
<evidence type="ECO:0000256" key="2">
    <source>
        <dbReference type="ARBA" id="ARBA00007200"/>
    </source>
</evidence>
<keyword evidence="3 8" id="KW-0812">Transmembrane</keyword>
<protein>
    <submittedName>
        <fullName evidence="11">Polycystin-2-like</fullName>
    </submittedName>
</protein>
<evidence type="ECO:0000256" key="6">
    <source>
        <dbReference type="SAM" id="Coils"/>
    </source>
</evidence>
<feature type="transmembrane region" description="Helical" evidence="8">
    <location>
        <begin position="288"/>
        <end position="313"/>
    </location>
</feature>
<evidence type="ECO:0000313" key="11">
    <source>
        <dbReference type="RefSeq" id="XP_035690035.1"/>
    </source>
</evidence>
<dbReference type="KEGG" id="bfo:118425333"/>
<comment type="subcellular location">
    <subcellularLocation>
        <location evidence="1">Membrane</location>
        <topology evidence="1">Multi-pass membrane protein</topology>
    </subcellularLocation>
</comment>
<dbReference type="GO" id="GO:0050982">
    <property type="term" value="P:detection of mechanical stimulus"/>
    <property type="evidence" value="ECO:0000318"/>
    <property type="project" value="GO_Central"/>
</dbReference>
<evidence type="ECO:0000256" key="3">
    <source>
        <dbReference type="ARBA" id="ARBA00022692"/>
    </source>
</evidence>
<feature type="transmembrane region" description="Helical" evidence="8">
    <location>
        <begin position="35"/>
        <end position="55"/>
    </location>
</feature>
<reference evidence="10" key="1">
    <citation type="journal article" date="2020" name="Nat. Ecol. Evol.">
        <title>Deeply conserved synteny resolves early events in vertebrate evolution.</title>
        <authorList>
            <person name="Simakov O."/>
            <person name="Marletaz F."/>
            <person name="Yue J.X."/>
            <person name="O'Connell B."/>
            <person name="Jenkins J."/>
            <person name="Brandt A."/>
            <person name="Calef R."/>
            <person name="Tung C.H."/>
            <person name="Huang T.K."/>
            <person name="Schmutz J."/>
            <person name="Satoh N."/>
            <person name="Yu J.K."/>
            <person name="Putnam N.H."/>
            <person name="Green R.E."/>
            <person name="Rokhsar D.S."/>
        </authorList>
    </citation>
    <scope>NUCLEOTIDE SEQUENCE [LARGE SCALE GENOMIC DNA]</scope>
    <source>
        <strain evidence="10">S238N-H82</strain>
    </source>
</reference>
<evidence type="ECO:0000256" key="5">
    <source>
        <dbReference type="ARBA" id="ARBA00023136"/>
    </source>
</evidence>
<comment type="similarity">
    <text evidence="2">Belongs to the polycystin family.</text>
</comment>
<evidence type="ECO:0000256" key="1">
    <source>
        <dbReference type="ARBA" id="ARBA00004141"/>
    </source>
</evidence>
<keyword evidence="10" id="KW-1185">Reference proteome</keyword>
<dbReference type="Gene3D" id="1.10.287.70">
    <property type="match status" value="1"/>
</dbReference>
<feature type="region of interest" description="Disordered" evidence="7">
    <location>
        <begin position="674"/>
        <end position="700"/>
    </location>
</feature>
<feature type="transmembrane region" description="Helical" evidence="8">
    <location>
        <begin position="389"/>
        <end position="411"/>
    </location>
</feature>
<name>A0A9J7N4S1_BRAFL</name>
<dbReference type="InterPro" id="IPR013122">
    <property type="entry name" value="PKD1_2_channel"/>
</dbReference>
<gene>
    <name evidence="11" type="primary">LOC118425333</name>
</gene>
<feature type="transmembrane region" description="Helical" evidence="8">
    <location>
        <begin position="150"/>
        <end position="170"/>
    </location>
</feature>
<dbReference type="InterPro" id="IPR051223">
    <property type="entry name" value="Polycystin"/>
</dbReference>
<dbReference type="GO" id="GO:0016020">
    <property type="term" value="C:membrane"/>
    <property type="evidence" value="ECO:0000318"/>
    <property type="project" value="GO_Central"/>
</dbReference>
<feature type="transmembrane region" description="Helical" evidence="8">
    <location>
        <begin position="349"/>
        <end position="369"/>
    </location>
</feature>
<dbReference type="AlphaFoldDB" id="A0A9J7N4S1"/>
<dbReference type="GO" id="GO:0005262">
    <property type="term" value="F:calcium channel activity"/>
    <property type="evidence" value="ECO:0000318"/>
    <property type="project" value="GO_Central"/>
</dbReference>
<evidence type="ECO:0000259" key="9">
    <source>
        <dbReference type="Pfam" id="PF08016"/>
    </source>
</evidence>
<sequence length="700" mass="80151">MAPLLLFRKEIPGSITAPGVRRSNSGKRLSRWPKYVAWMIVVVSSVVSSFFVIMYSLDWGREKSEAWLKAFFLSFCLSSVVAETGQLLILALLAAWICNPTPSSKQRKYEIKTDKLHLHLLDRKASEKVHPPGVASVLRMKRKNNQRRRFFFVLQEYILLFLFVAVLFFISQQDKDPFAFHASRTLSTTLTEDFDSRNNWIDQYTKWLVLEMSFYYPSRKLFSSLRMVVQRNNVGHLSTSAVVGTHRVFQYENTSDYGVMIAHILFIFFFLATFIMEVVNIEGEGMRFFLSVWNLISFVSIVGSAVVICAFGIRYHFASEALKMIVEVTGELGIDHFVDFESTFWWDEAFKIVLAILVFVNTLKMLRVVRFNKTIAKFLALPGAMKNDLIGFSVTSAIVFMAFISSGMVVFGTHMKAFSNVLHTNYALFDMLLGRFVAEEILEANRYVGPVYFTLFMICIFIILVNFLVTIICDAIASDASIENDYDQELVDYIWKTFQQIFGIHSPPTQDVKAGEEILSDLDSNLRMIEESLDDTLDVACSICPDAEDTSDGTSFNRKDQRVALSLLSKKPSKDTYETANEAAPQASTSVMSLVYEEAQSVLRTHEDDAAKLNEVQNETRRRAQAIVQRKLAAKRRIKQARHGGERLASIAESAEVLLEQHADDEERLERQYQNNRRQFENKLQQKLTARRKQKDKEKK</sequence>
<dbReference type="Proteomes" id="UP000001554">
    <property type="component" value="Chromosome 11"/>
</dbReference>
<dbReference type="OMA" id="VAALICN"/>
<evidence type="ECO:0000256" key="8">
    <source>
        <dbReference type="SAM" id="Phobius"/>
    </source>
</evidence>
<dbReference type="PANTHER" id="PTHR10877">
    <property type="entry name" value="POLYCYSTIN FAMILY MEMBER"/>
    <property type="match status" value="1"/>
</dbReference>
<reference evidence="11" key="2">
    <citation type="submission" date="2025-08" db="UniProtKB">
        <authorList>
            <consortium name="RefSeq"/>
        </authorList>
    </citation>
    <scope>IDENTIFICATION</scope>
    <source>
        <strain evidence="11">S238N-H82</strain>
        <tissue evidence="11">Testes</tissue>
    </source>
</reference>
<dbReference type="InterPro" id="IPR003915">
    <property type="entry name" value="PKD_2"/>
</dbReference>
<feature type="domain" description="Polycystin cation channel PKD1/PKD2" evidence="9">
    <location>
        <begin position="251"/>
        <end position="475"/>
    </location>
</feature>
<proteinExistence type="inferred from homology"/>
<feature type="coiled-coil region" evidence="6">
    <location>
        <begin position="596"/>
        <end position="623"/>
    </location>
</feature>
<dbReference type="RefSeq" id="XP_035690035.1">
    <property type="nucleotide sequence ID" value="XM_035834142.1"/>
</dbReference>
<dbReference type="GeneID" id="118425333"/>
<keyword evidence="6" id="KW-0175">Coiled coil</keyword>
<evidence type="ECO:0000256" key="7">
    <source>
        <dbReference type="SAM" id="MobiDB-lite"/>
    </source>
</evidence>
<feature type="transmembrane region" description="Helical" evidence="8">
    <location>
        <begin position="67"/>
        <end position="98"/>
    </location>
</feature>
<evidence type="ECO:0000313" key="10">
    <source>
        <dbReference type="Proteomes" id="UP000001554"/>
    </source>
</evidence>
<keyword evidence="5 8" id="KW-0472">Membrane</keyword>